<feature type="transmembrane region" description="Helical" evidence="1">
    <location>
        <begin position="36"/>
        <end position="54"/>
    </location>
</feature>
<dbReference type="RefSeq" id="WP_172353757.1">
    <property type="nucleotide sequence ID" value="NZ_CP053661.1"/>
</dbReference>
<dbReference type="AlphaFoldDB" id="A0A6M8BBA4"/>
<keyword evidence="1" id="KW-1133">Transmembrane helix</keyword>
<protein>
    <submittedName>
        <fullName evidence="2">Uncharacterized protein</fullName>
    </submittedName>
</protein>
<evidence type="ECO:0000256" key="1">
    <source>
        <dbReference type="SAM" id="Phobius"/>
    </source>
</evidence>
<gene>
    <name evidence="2" type="ORF">HPC62_03450</name>
</gene>
<reference evidence="2 3" key="1">
    <citation type="submission" date="2020-05" db="EMBL/GenBank/DDBJ databases">
        <title>Complete genome sequence of of a novel Thermoleptolyngbya strain isolated from hot springs of Ganzi, Sichuan China.</title>
        <authorList>
            <person name="Tang J."/>
            <person name="Daroch M."/>
            <person name="Li L."/>
            <person name="Waleron K."/>
            <person name="Waleron M."/>
            <person name="Waleron M."/>
        </authorList>
    </citation>
    <scope>NUCLEOTIDE SEQUENCE [LARGE SCALE GENOMIC DNA]</scope>
    <source>
        <strain evidence="2 3">PKUAC-SCTA183</strain>
    </source>
</reference>
<keyword evidence="3" id="KW-1185">Reference proteome</keyword>
<name>A0A6M8BBA4_9CYAN</name>
<keyword evidence="1" id="KW-0812">Transmembrane</keyword>
<dbReference type="EMBL" id="CP053661">
    <property type="protein sequence ID" value="QKD81356.1"/>
    <property type="molecule type" value="Genomic_DNA"/>
</dbReference>
<dbReference type="Proteomes" id="UP000505210">
    <property type="component" value="Chromosome"/>
</dbReference>
<accession>A0A6M8BBA4</accession>
<organism evidence="2 3">
    <name type="scientific">Thermoleptolyngbya sichuanensis A183</name>
    <dbReference type="NCBI Taxonomy" id="2737172"/>
    <lineage>
        <taxon>Bacteria</taxon>
        <taxon>Bacillati</taxon>
        <taxon>Cyanobacteriota</taxon>
        <taxon>Cyanophyceae</taxon>
        <taxon>Oculatellales</taxon>
        <taxon>Oculatellaceae</taxon>
        <taxon>Thermoleptolyngbya</taxon>
        <taxon>Thermoleptolyngbya sichuanensis</taxon>
    </lineage>
</organism>
<evidence type="ECO:0000313" key="3">
    <source>
        <dbReference type="Proteomes" id="UP000505210"/>
    </source>
</evidence>
<evidence type="ECO:0000313" key="2">
    <source>
        <dbReference type="EMBL" id="QKD81356.1"/>
    </source>
</evidence>
<proteinExistence type="predicted"/>
<feature type="transmembrane region" description="Helical" evidence="1">
    <location>
        <begin position="12"/>
        <end position="30"/>
    </location>
</feature>
<dbReference type="KEGG" id="theu:HPC62_03450"/>
<sequence length="77" mass="8277">MNLHFPEDALTLALILGAIALALPLLGWLLRVAGSLISSAISILILLFLVKLVFGLNPDQLWYQASHAVQKLISSIG</sequence>
<keyword evidence="1" id="KW-0472">Membrane</keyword>